<dbReference type="PANTHER" id="PTHR36699:SF1">
    <property type="entry name" value="L,D-TRANSPEPTIDASE YAFK-RELATED"/>
    <property type="match status" value="1"/>
</dbReference>
<dbReference type="GO" id="GO:0016740">
    <property type="term" value="F:transferase activity"/>
    <property type="evidence" value="ECO:0007669"/>
    <property type="project" value="UniProtKB-KW"/>
</dbReference>
<reference evidence="10 11" key="1">
    <citation type="submission" date="2021-03" db="EMBL/GenBank/DDBJ databases">
        <title>Lysobacter sp. nov. isolated from soil of gangwondo yeongwol, south Korea.</title>
        <authorList>
            <person name="Kim K.R."/>
            <person name="Kim K.H."/>
            <person name="Jeon C.O."/>
        </authorList>
    </citation>
    <scope>NUCLEOTIDE SEQUENCE [LARGE SCALE GENOMIC DNA]</scope>
    <source>
        <strain evidence="10 11">R19</strain>
    </source>
</reference>
<dbReference type="KEGG" id="lsf:I8J32_011650"/>
<evidence type="ECO:0000256" key="1">
    <source>
        <dbReference type="ARBA" id="ARBA00004752"/>
    </source>
</evidence>
<comment type="pathway">
    <text evidence="1 7">Cell wall biogenesis; peptidoglycan biosynthesis.</text>
</comment>
<evidence type="ECO:0000313" key="11">
    <source>
        <dbReference type="Proteomes" id="UP000639274"/>
    </source>
</evidence>
<comment type="similarity">
    <text evidence="2">Belongs to the YkuD family.</text>
</comment>
<dbReference type="InterPro" id="IPR005490">
    <property type="entry name" value="LD_TPept_cat_dom"/>
</dbReference>
<feature type="domain" description="L,D-TPase catalytic" evidence="9">
    <location>
        <begin position="26"/>
        <end position="162"/>
    </location>
</feature>
<organism evidence="10 11">
    <name type="scientific">Agrilutibacter solisilvae</name>
    <dbReference type="NCBI Taxonomy" id="2763317"/>
    <lineage>
        <taxon>Bacteria</taxon>
        <taxon>Pseudomonadati</taxon>
        <taxon>Pseudomonadota</taxon>
        <taxon>Gammaproteobacteria</taxon>
        <taxon>Lysobacterales</taxon>
        <taxon>Lysobacteraceae</taxon>
        <taxon>Agrilutibacter</taxon>
    </lineage>
</organism>
<dbReference type="InterPro" id="IPR038063">
    <property type="entry name" value="Transpep_catalytic_dom"/>
</dbReference>
<dbReference type="EMBL" id="CP071518">
    <property type="protein sequence ID" value="QSX77412.1"/>
    <property type="molecule type" value="Genomic_DNA"/>
</dbReference>
<dbReference type="Proteomes" id="UP000639274">
    <property type="component" value="Chromosome"/>
</dbReference>
<sequence>MRLLAILLLSTAAITASAWVPAKKATFVYVDKSARELFLFNGTQLIAKYKVALGRSPVGHKQREGDKRTPEGAYVLDYKNPNSQYHRSIHISYPSRRDQALARRKGVPPGGAIMIHGQPNGFGRGAPILQQSDWTDGCIALTDEQMDAVWDMVDVPVRILIAP</sequence>
<keyword evidence="3" id="KW-0808">Transferase</keyword>
<feature type="chain" id="PRO_5037676438" evidence="8">
    <location>
        <begin position="19"/>
        <end position="163"/>
    </location>
</feature>
<dbReference type="Pfam" id="PF03734">
    <property type="entry name" value="YkuD"/>
    <property type="match status" value="1"/>
</dbReference>
<feature type="active site" description="Proton donor/acceptor" evidence="7">
    <location>
        <position position="116"/>
    </location>
</feature>
<dbReference type="CDD" id="cd16913">
    <property type="entry name" value="YkuD_like"/>
    <property type="match status" value="1"/>
</dbReference>
<keyword evidence="5 7" id="KW-0573">Peptidoglycan synthesis</keyword>
<accession>A0A974XX18</accession>
<evidence type="ECO:0000256" key="7">
    <source>
        <dbReference type="PROSITE-ProRule" id="PRU01373"/>
    </source>
</evidence>
<dbReference type="PROSITE" id="PS52029">
    <property type="entry name" value="LD_TPASE"/>
    <property type="match status" value="1"/>
</dbReference>
<keyword evidence="11" id="KW-1185">Reference proteome</keyword>
<dbReference type="AlphaFoldDB" id="A0A974XX18"/>
<evidence type="ECO:0000256" key="8">
    <source>
        <dbReference type="SAM" id="SignalP"/>
    </source>
</evidence>
<name>A0A974XX18_9GAMM</name>
<keyword evidence="6 7" id="KW-0961">Cell wall biogenesis/degradation</keyword>
<evidence type="ECO:0000256" key="4">
    <source>
        <dbReference type="ARBA" id="ARBA00022960"/>
    </source>
</evidence>
<dbReference type="PANTHER" id="PTHR36699">
    <property type="entry name" value="LD-TRANSPEPTIDASE"/>
    <property type="match status" value="1"/>
</dbReference>
<dbReference type="GO" id="GO:0008360">
    <property type="term" value="P:regulation of cell shape"/>
    <property type="evidence" value="ECO:0007669"/>
    <property type="project" value="UniProtKB-UniRule"/>
</dbReference>
<dbReference type="GO" id="GO:0071555">
    <property type="term" value="P:cell wall organization"/>
    <property type="evidence" value="ECO:0007669"/>
    <property type="project" value="UniProtKB-UniRule"/>
</dbReference>
<proteinExistence type="inferred from homology"/>
<feature type="signal peptide" evidence="8">
    <location>
        <begin position="1"/>
        <end position="18"/>
    </location>
</feature>
<evidence type="ECO:0000256" key="6">
    <source>
        <dbReference type="ARBA" id="ARBA00023316"/>
    </source>
</evidence>
<protein>
    <submittedName>
        <fullName evidence="10">L,D-transpeptidase family protein</fullName>
    </submittedName>
</protein>
<dbReference type="GO" id="GO:0009252">
    <property type="term" value="P:peptidoglycan biosynthetic process"/>
    <property type="evidence" value="ECO:0007669"/>
    <property type="project" value="UniProtKB-KW"/>
</dbReference>
<keyword evidence="8" id="KW-0732">Signal</keyword>
<gene>
    <name evidence="10" type="ORF">I8J32_011650</name>
</gene>
<evidence type="ECO:0000256" key="5">
    <source>
        <dbReference type="ARBA" id="ARBA00022984"/>
    </source>
</evidence>
<feature type="active site" description="Nucleophile" evidence="7">
    <location>
        <position position="138"/>
    </location>
</feature>
<dbReference type="SUPFAM" id="SSF141523">
    <property type="entry name" value="L,D-transpeptidase catalytic domain-like"/>
    <property type="match status" value="1"/>
</dbReference>
<dbReference type="GO" id="GO:0004180">
    <property type="term" value="F:carboxypeptidase activity"/>
    <property type="evidence" value="ECO:0007669"/>
    <property type="project" value="UniProtKB-ARBA"/>
</dbReference>
<dbReference type="RefSeq" id="WP_200612276.1">
    <property type="nucleotide sequence ID" value="NZ_CP071518.1"/>
</dbReference>
<evidence type="ECO:0000256" key="3">
    <source>
        <dbReference type="ARBA" id="ARBA00022679"/>
    </source>
</evidence>
<evidence type="ECO:0000256" key="2">
    <source>
        <dbReference type="ARBA" id="ARBA00005992"/>
    </source>
</evidence>
<evidence type="ECO:0000313" key="10">
    <source>
        <dbReference type="EMBL" id="QSX77412.1"/>
    </source>
</evidence>
<dbReference type="Gene3D" id="2.40.440.10">
    <property type="entry name" value="L,D-transpeptidase catalytic domain-like"/>
    <property type="match status" value="1"/>
</dbReference>
<evidence type="ECO:0000259" key="9">
    <source>
        <dbReference type="PROSITE" id="PS52029"/>
    </source>
</evidence>
<keyword evidence="4 7" id="KW-0133">Cell shape</keyword>